<gene>
    <name evidence="1" type="ORF">DILT_LOCUS19443</name>
</gene>
<dbReference type="EMBL" id="UYRU01113189">
    <property type="protein sequence ID" value="VDN44812.1"/>
    <property type="molecule type" value="Genomic_DNA"/>
</dbReference>
<dbReference type="Proteomes" id="UP000281553">
    <property type="component" value="Unassembled WGS sequence"/>
</dbReference>
<accession>A0A3P7RNI3</accession>
<evidence type="ECO:0000313" key="1">
    <source>
        <dbReference type="EMBL" id="VDN44812.1"/>
    </source>
</evidence>
<sequence>MLRVPAHYPWAHNSVDNKCALFDIDDIDFLVDMEVIPALRKKMHTLLPDNVIQQCGRRDKLSAKLIVPNNFSLDA</sequence>
<name>A0A3P7RNI3_DIBLA</name>
<keyword evidence="2" id="KW-1185">Reference proteome</keyword>
<proteinExistence type="predicted"/>
<protein>
    <submittedName>
        <fullName evidence="1">Uncharacterized protein</fullName>
    </submittedName>
</protein>
<dbReference type="AlphaFoldDB" id="A0A3P7RNI3"/>
<reference evidence="1 2" key="1">
    <citation type="submission" date="2018-11" db="EMBL/GenBank/DDBJ databases">
        <authorList>
            <consortium name="Pathogen Informatics"/>
        </authorList>
    </citation>
    <scope>NUCLEOTIDE SEQUENCE [LARGE SCALE GENOMIC DNA]</scope>
</reference>
<organism evidence="1 2">
    <name type="scientific">Dibothriocephalus latus</name>
    <name type="common">Fish tapeworm</name>
    <name type="synonym">Diphyllobothrium latum</name>
    <dbReference type="NCBI Taxonomy" id="60516"/>
    <lineage>
        <taxon>Eukaryota</taxon>
        <taxon>Metazoa</taxon>
        <taxon>Spiralia</taxon>
        <taxon>Lophotrochozoa</taxon>
        <taxon>Platyhelminthes</taxon>
        <taxon>Cestoda</taxon>
        <taxon>Eucestoda</taxon>
        <taxon>Diphyllobothriidea</taxon>
        <taxon>Diphyllobothriidae</taxon>
        <taxon>Dibothriocephalus</taxon>
    </lineage>
</organism>
<evidence type="ECO:0000313" key="2">
    <source>
        <dbReference type="Proteomes" id="UP000281553"/>
    </source>
</evidence>